<dbReference type="GO" id="GO:0009882">
    <property type="term" value="F:blue light photoreceptor activity"/>
    <property type="evidence" value="ECO:0007669"/>
    <property type="project" value="InterPro"/>
</dbReference>
<organism evidence="2 3">
    <name type="scientific">Alteraurantiacibacter buctensis</name>
    <dbReference type="NCBI Taxonomy" id="1503981"/>
    <lineage>
        <taxon>Bacteria</taxon>
        <taxon>Pseudomonadati</taxon>
        <taxon>Pseudomonadota</taxon>
        <taxon>Alphaproteobacteria</taxon>
        <taxon>Sphingomonadales</taxon>
        <taxon>Erythrobacteraceae</taxon>
        <taxon>Alteraurantiacibacter</taxon>
    </lineage>
</organism>
<dbReference type="RefSeq" id="WP_160770012.1">
    <property type="nucleotide sequence ID" value="NZ_WTYV01000001.1"/>
</dbReference>
<dbReference type="EMBL" id="WTYV01000001">
    <property type="protein sequence ID" value="MXO70050.1"/>
    <property type="molecule type" value="Genomic_DNA"/>
</dbReference>
<protein>
    <submittedName>
        <fullName evidence="2">Blue light sensor protein</fullName>
    </submittedName>
</protein>
<dbReference type="SUPFAM" id="SSF54975">
    <property type="entry name" value="Acylphosphatase/BLUF domain-like"/>
    <property type="match status" value="1"/>
</dbReference>
<name>A0A844YSI8_9SPHN</name>
<evidence type="ECO:0000313" key="2">
    <source>
        <dbReference type="EMBL" id="MXO70050.1"/>
    </source>
</evidence>
<dbReference type="OrthoDB" id="196105at2"/>
<dbReference type="Pfam" id="PF04940">
    <property type="entry name" value="BLUF"/>
    <property type="match status" value="1"/>
</dbReference>
<dbReference type="AlphaFoldDB" id="A0A844YSI8"/>
<feature type="domain" description="BLUF" evidence="1">
    <location>
        <begin position="8"/>
        <end position="102"/>
    </location>
</feature>
<dbReference type="SMART" id="SM01034">
    <property type="entry name" value="BLUF"/>
    <property type="match status" value="1"/>
</dbReference>
<accession>A0A844YSI8</accession>
<dbReference type="Proteomes" id="UP000466966">
    <property type="component" value="Unassembled WGS sequence"/>
</dbReference>
<proteinExistence type="predicted"/>
<comment type="caution">
    <text evidence="2">The sequence shown here is derived from an EMBL/GenBank/DDBJ whole genome shotgun (WGS) entry which is preliminary data.</text>
</comment>
<dbReference type="InterPro" id="IPR007024">
    <property type="entry name" value="BLUF_domain"/>
</dbReference>
<dbReference type="GO" id="GO:0071949">
    <property type="term" value="F:FAD binding"/>
    <property type="evidence" value="ECO:0007669"/>
    <property type="project" value="InterPro"/>
</dbReference>
<keyword evidence="3" id="KW-1185">Reference proteome</keyword>
<dbReference type="InterPro" id="IPR036046">
    <property type="entry name" value="Acylphosphatase-like_dom_sf"/>
</dbReference>
<dbReference type="Gene3D" id="3.30.70.100">
    <property type="match status" value="1"/>
</dbReference>
<reference evidence="2 3" key="1">
    <citation type="submission" date="2019-12" db="EMBL/GenBank/DDBJ databases">
        <title>Genomic-based taxomic classification of the family Erythrobacteraceae.</title>
        <authorList>
            <person name="Xu L."/>
        </authorList>
    </citation>
    <scope>NUCLEOTIDE SEQUENCE [LARGE SCALE GENOMIC DNA]</scope>
    <source>
        <strain evidence="2 3">M0322</strain>
    </source>
</reference>
<evidence type="ECO:0000313" key="3">
    <source>
        <dbReference type="Proteomes" id="UP000466966"/>
    </source>
</evidence>
<sequence>MAVDETRPCRLLYTSKAAGRATVGSQADPAVIAAQSANKNSIQGITGSLLLIVRCYIQILEGPTANVEETFERICRDFRHRELQLVDMVNVKERLFPEWSMACIGGSEQARLAMREELEEIRFLTGVNATHAAEQMRTLLDRGVS</sequence>
<dbReference type="PROSITE" id="PS50925">
    <property type="entry name" value="BLUF"/>
    <property type="match status" value="1"/>
</dbReference>
<evidence type="ECO:0000259" key="1">
    <source>
        <dbReference type="PROSITE" id="PS50925"/>
    </source>
</evidence>
<gene>
    <name evidence="2" type="ORF">GRI99_00190</name>
</gene>